<feature type="transmembrane region" description="Helical" evidence="1">
    <location>
        <begin position="74"/>
        <end position="105"/>
    </location>
</feature>
<proteinExistence type="predicted"/>
<protein>
    <submittedName>
        <fullName evidence="2">DUF6427 family protein</fullName>
    </submittedName>
</protein>
<feature type="transmembrane region" description="Helical" evidence="1">
    <location>
        <begin position="12"/>
        <end position="30"/>
    </location>
</feature>
<name>A0ABW5YPG4_9FLAO</name>
<feature type="transmembrane region" description="Helical" evidence="1">
    <location>
        <begin position="42"/>
        <end position="62"/>
    </location>
</feature>
<keyword evidence="1" id="KW-0812">Transmembrane</keyword>
<feature type="transmembrane region" description="Helical" evidence="1">
    <location>
        <begin position="206"/>
        <end position="228"/>
    </location>
</feature>
<dbReference type="Pfam" id="PF19992">
    <property type="entry name" value="DUF6427"/>
    <property type="match status" value="1"/>
</dbReference>
<dbReference type="EMBL" id="JBHUPC010000013">
    <property type="protein sequence ID" value="MFD2892255.1"/>
    <property type="molecule type" value="Genomic_DNA"/>
</dbReference>
<reference evidence="3" key="1">
    <citation type="journal article" date="2019" name="Int. J. Syst. Evol. Microbiol.">
        <title>The Global Catalogue of Microorganisms (GCM) 10K type strain sequencing project: providing services to taxonomists for standard genome sequencing and annotation.</title>
        <authorList>
            <consortium name="The Broad Institute Genomics Platform"/>
            <consortium name="The Broad Institute Genome Sequencing Center for Infectious Disease"/>
            <person name="Wu L."/>
            <person name="Ma J."/>
        </authorList>
    </citation>
    <scope>NUCLEOTIDE SEQUENCE [LARGE SCALE GENOMIC DNA]</scope>
    <source>
        <strain evidence="3">KCTC 22671</strain>
    </source>
</reference>
<gene>
    <name evidence="2" type="ORF">ACFS5J_09550</name>
</gene>
<dbReference type="Proteomes" id="UP001597534">
    <property type="component" value="Unassembled WGS sequence"/>
</dbReference>
<keyword evidence="1" id="KW-0472">Membrane</keyword>
<feature type="transmembrane region" description="Helical" evidence="1">
    <location>
        <begin position="125"/>
        <end position="150"/>
    </location>
</feature>
<accession>A0ABW5YPG4</accession>
<comment type="caution">
    <text evidence="2">The sequence shown here is derived from an EMBL/GenBank/DDBJ whole genome shotgun (WGS) entry which is preliminary data.</text>
</comment>
<dbReference type="InterPro" id="IPR045625">
    <property type="entry name" value="DUF6427"/>
</dbReference>
<dbReference type="RefSeq" id="WP_379811898.1">
    <property type="nucleotide sequence ID" value="NZ_JBHUPC010000013.1"/>
</dbReference>
<organism evidence="2 3">
    <name type="scientific">Flavobacterium chuncheonense</name>
    <dbReference type="NCBI Taxonomy" id="2026653"/>
    <lineage>
        <taxon>Bacteria</taxon>
        <taxon>Pseudomonadati</taxon>
        <taxon>Bacteroidota</taxon>
        <taxon>Flavobacteriia</taxon>
        <taxon>Flavobacteriales</taxon>
        <taxon>Flavobacteriaceae</taxon>
        <taxon>Flavobacterium</taxon>
    </lineage>
</organism>
<feature type="transmembrane region" description="Helical" evidence="1">
    <location>
        <begin position="162"/>
        <end position="182"/>
    </location>
</feature>
<evidence type="ECO:0000313" key="2">
    <source>
        <dbReference type="EMBL" id="MFD2892255.1"/>
    </source>
</evidence>
<keyword evidence="1" id="KW-1133">Transmembrane helix</keyword>
<feature type="transmembrane region" description="Helical" evidence="1">
    <location>
        <begin position="293"/>
        <end position="308"/>
    </location>
</feature>
<sequence>MIASVFSKTRPLNYLIIGILVFFSFFAYTFSNYDAAAGWESIGLTVLKFAVVLGSCFLVNFITLKNNLTKDNTYAILLFFIFLLFFPTIFQNIEILFSNLFLLLTLRRLVSLRSMIAPKEKIFDASFWIFLSALFHFWSIMYIVLVFISIIQHVSRDFKNWIVPFIALFSVTVLFLMANLLLDNELYLHLKHQSYISFDFTYFETIYQNIALAVFSSIAILFFSQSMVSMGNKTMNMQSSYKKVLFSFLLGIVIYVLSANKNNSCLAFCLAPLAIMGANFVESLENNKLKETLLYSLLVIGSFFFIVSL</sequence>
<feature type="transmembrane region" description="Helical" evidence="1">
    <location>
        <begin position="264"/>
        <end position="281"/>
    </location>
</feature>
<evidence type="ECO:0000313" key="3">
    <source>
        <dbReference type="Proteomes" id="UP001597534"/>
    </source>
</evidence>
<keyword evidence="3" id="KW-1185">Reference proteome</keyword>
<evidence type="ECO:0000256" key="1">
    <source>
        <dbReference type="SAM" id="Phobius"/>
    </source>
</evidence>